<reference evidence="2 3" key="1">
    <citation type="submission" date="2014-10" db="EMBL/GenBank/DDBJ databases">
        <title>Draft genome of the hookworm Ancylostoma caninum.</title>
        <authorList>
            <person name="Mitreva M."/>
        </authorList>
    </citation>
    <scope>NUCLEOTIDE SEQUENCE [LARGE SCALE GENOMIC DNA]</scope>
    <source>
        <strain evidence="2 3">Baltimore</strain>
    </source>
</reference>
<keyword evidence="1" id="KW-1133">Transmembrane helix</keyword>
<dbReference type="OrthoDB" id="10672318at2759"/>
<accession>A0A368H6H9</accession>
<dbReference type="Proteomes" id="UP000252519">
    <property type="component" value="Unassembled WGS sequence"/>
</dbReference>
<gene>
    <name evidence="2" type="ORF">ANCCAN_02610</name>
</gene>
<evidence type="ECO:0000313" key="2">
    <source>
        <dbReference type="EMBL" id="RCN51249.1"/>
    </source>
</evidence>
<dbReference type="EMBL" id="JOJR01000015">
    <property type="protein sequence ID" value="RCN51249.1"/>
    <property type="molecule type" value="Genomic_DNA"/>
</dbReference>
<keyword evidence="3" id="KW-1185">Reference proteome</keyword>
<dbReference type="AlphaFoldDB" id="A0A368H6H9"/>
<comment type="caution">
    <text evidence="2">The sequence shown here is derived from an EMBL/GenBank/DDBJ whole genome shotgun (WGS) entry which is preliminary data.</text>
</comment>
<organism evidence="2 3">
    <name type="scientific">Ancylostoma caninum</name>
    <name type="common">Dog hookworm</name>
    <dbReference type="NCBI Taxonomy" id="29170"/>
    <lineage>
        <taxon>Eukaryota</taxon>
        <taxon>Metazoa</taxon>
        <taxon>Ecdysozoa</taxon>
        <taxon>Nematoda</taxon>
        <taxon>Chromadorea</taxon>
        <taxon>Rhabditida</taxon>
        <taxon>Rhabditina</taxon>
        <taxon>Rhabditomorpha</taxon>
        <taxon>Strongyloidea</taxon>
        <taxon>Ancylostomatidae</taxon>
        <taxon>Ancylostomatinae</taxon>
        <taxon>Ancylostoma</taxon>
    </lineage>
</organism>
<protein>
    <submittedName>
        <fullName evidence="2">Uncharacterized protein</fullName>
    </submittedName>
</protein>
<evidence type="ECO:0000313" key="3">
    <source>
        <dbReference type="Proteomes" id="UP000252519"/>
    </source>
</evidence>
<name>A0A368H6H9_ANCCA</name>
<sequence length="82" mass="9454">MSLYKKKVAEIFARILEIVKKSQSDAMYMIPAVRSTEERRNEQVFRHAEPPFKSTLNHLALERVLFVVYGGSLVSLLFVGRI</sequence>
<keyword evidence="1" id="KW-0812">Transmembrane</keyword>
<keyword evidence="1" id="KW-0472">Membrane</keyword>
<evidence type="ECO:0000256" key="1">
    <source>
        <dbReference type="SAM" id="Phobius"/>
    </source>
</evidence>
<proteinExistence type="predicted"/>
<feature type="transmembrane region" description="Helical" evidence="1">
    <location>
        <begin position="60"/>
        <end position="79"/>
    </location>
</feature>